<dbReference type="EMBL" id="JAGSYN010000070">
    <property type="protein sequence ID" value="KAG7664576.1"/>
    <property type="molecule type" value="Genomic_DNA"/>
</dbReference>
<organism evidence="2 3">
    <name type="scientific">[Candida] subhashii</name>
    <dbReference type="NCBI Taxonomy" id="561895"/>
    <lineage>
        <taxon>Eukaryota</taxon>
        <taxon>Fungi</taxon>
        <taxon>Dikarya</taxon>
        <taxon>Ascomycota</taxon>
        <taxon>Saccharomycotina</taxon>
        <taxon>Pichiomycetes</taxon>
        <taxon>Debaryomycetaceae</taxon>
        <taxon>Spathaspora</taxon>
    </lineage>
</organism>
<sequence length="717" mass="81728">MISHHKETNLNSPSPQTPPNTLAFHTNQPHSKQLRQPVTPNHHRIRRSSYSYQSLLSFEPIDNSTAQEQQPAPSQEQSTPKSSLSTSNLTNRFKQKLSSYRHIMGQQLSQLDSRRSSSVNTTNDSSFPPDDNQRHHHHHHHRNNIDVSTQDPSFPLSYSASIRRHLSVPTLNQDEMSQVKAENSTTSADYHDEEMLPADSADSGLALQPITSPLDNPHPYPSTFYLSPITSNESRYSNESYDEYRHPHNEDYIVDESPSSSVGTLPPKTESIDDVIMQDEEVPVEKVIGESEEQFSPLLSLPLEILYRIIEYVYVDHDISSINSNLENFANTIPLLSKKFHHLSLCFLYKYTIFNRPHSFDKFLHNLNSNPIIGKYVEFMDFQQFTSIGLGRTGRMNQEIQMVTSKTISKALKMTPNLLEFLASENIQDDMDIVVLDLLFNKLPKIKALDFCGASSEAFAKAFDALQINQDLTITKLSLHDCSNLHPDVFAKILPRLIHLQRLDLNHTSITSTILLEIPRSTRLTHLSLARCSQLTTKDLINFLVSHPAVCKGSLEWLNLQIDSNVVSPLSDIYLLYTLKHLNAPQLAYLNLGGMPVNFKCLITIKNRFPELLSLNISHANLKLEDLNEYMKENKIMYLDITGIKTITRFNLPSFLKINFNSSLVAVEFDYKILYDFTSNGDYNRISPIQTSYIEELAPPQIWIKISLLPASRTYIF</sequence>
<comment type="caution">
    <text evidence="2">The sequence shown here is derived from an EMBL/GenBank/DDBJ whole genome shotgun (WGS) entry which is preliminary data.</text>
</comment>
<feature type="compositionally biased region" description="Polar residues" evidence="1">
    <location>
        <begin position="145"/>
        <end position="154"/>
    </location>
</feature>
<dbReference type="OrthoDB" id="9994419at2759"/>
<gene>
    <name evidence="2" type="ORF">J8A68_001870</name>
</gene>
<feature type="region of interest" description="Disordered" evidence="1">
    <location>
        <begin position="168"/>
        <end position="188"/>
    </location>
</feature>
<evidence type="ECO:0000256" key="1">
    <source>
        <dbReference type="SAM" id="MobiDB-lite"/>
    </source>
</evidence>
<evidence type="ECO:0000313" key="2">
    <source>
        <dbReference type="EMBL" id="KAG7664576.1"/>
    </source>
</evidence>
<reference evidence="2 3" key="1">
    <citation type="journal article" date="2021" name="DNA Res.">
        <title>Genome analysis of Candida subhashii reveals its hybrid nature and dual mitochondrial genome conformations.</title>
        <authorList>
            <person name="Mixao V."/>
            <person name="Hegedusova E."/>
            <person name="Saus E."/>
            <person name="Pryszcz L.P."/>
            <person name="Cillingova A."/>
            <person name="Nosek J."/>
            <person name="Gabaldon T."/>
        </authorList>
    </citation>
    <scope>NUCLEOTIDE SEQUENCE [LARGE SCALE GENOMIC DNA]</scope>
    <source>
        <strain evidence="2 3">CBS 10753</strain>
    </source>
</reference>
<proteinExistence type="predicted"/>
<feature type="compositionally biased region" description="Polar residues" evidence="1">
    <location>
        <begin position="81"/>
        <end position="90"/>
    </location>
</feature>
<evidence type="ECO:0000313" key="3">
    <source>
        <dbReference type="Proteomes" id="UP000694255"/>
    </source>
</evidence>
<feature type="region of interest" description="Disordered" evidence="1">
    <location>
        <begin position="1"/>
        <end position="43"/>
    </location>
</feature>
<dbReference type="GeneID" id="73468671"/>
<accession>A0A8J5UQ81</accession>
<feature type="region of interest" description="Disordered" evidence="1">
    <location>
        <begin position="64"/>
        <end position="90"/>
    </location>
</feature>
<protein>
    <submittedName>
        <fullName evidence="2">Uncharacterized protein</fullName>
    </submittedName>
</protein>
<dbReference type="Proteomes" id="UP000694255">
    <property type="component" value="Unassembled WGS sequence"/>
</dbReference>
<dbReference type="AlphaFoldDB" id="A0A8J5UQ81"/>
<keyword evidence="3" id="KW-1185">Reference proteome</keyword>
<dbReference type="RefSeq" id="XP_049264808.1">
    <property type="nucleotide sequence ID" value="XM_049405560.1"/>
</dbReference>
<feature type="compositionally biased region" description="Low complexity" evidence="1">
    <location>
        <begin position="64"/>
        <end position="80"/>
    </location>
</feature>
<feature type="compositionally biased region" description="Polar residues" evidence="1">
    <location>
        <begin position="9"/>
        <end position="39"/>
    </location>
</feature>
<feature type="region of interest" description="Disordered" evidence="1">
    <location>
        <begin position="108"/>
        <end position="154"/>
    </location>
</feature>
<feature type="compositionally biased region" description="Polar residues" evidence="1">
    <location>
        <begin position="169"/>
        <end position="188"/>
    </location>
</feature>
<name>A0A8J5UQ81_9ASCO</name>